<evidence type="ECO:0000313" key="3">
    <source>
        <dbReference type="Proteomes" id="UP000499080"/>
    </source>
</evidence>
<feature type="region of interest" description="Disordered" evidence="1">
    <location>
        <begin position="22"/>
        <end position="79"/>
    </location>
</feature>
<dbReference type="Proteomes" id="UP000499080">
    <property type="component" value="Unassembled WGS sequence"/>
</dbReference>
<keyword evidence="3" id="KW-1185">Reference proteome</keyword>
<reference evidence="2 3" key="1">
    <citation type="journal article" date="2019" name="Sci. Rep.">
        <title>Orb-weaving spider Araneus ventricosus genome elucidates the spidroin gene catalogue.</title>
        <authorList>
            <person name="Kono N."/>
            <person name="Nakamura H."/>
            <person name="Ohtoshi R."/>
            <person name="Moran D.A.P."/>
            <person name="Shinohara A."/>
            <person name="Yoshida Y."/>
            <person name="Fujiwara M."/>
            <person name="Mori M."/>
            <person name="Tomita M."/>
            <person name="Arakawa K."/>
        </authorList>
    </citation>
    <scope>NUCLEOTIDE SEQUENCE [LARGE SCALE GENOMIC DNA]</scope>
</reference>
<sequence length="79" mass="8826">MGGKNQCSDKWMEWSTDELPALDRSFGSAPRHANPPTTGHSDPLLLLQLPRPTMHPKRLPHVSTPPIPRLWPDNPNGVE</sequence>
<comment type="caution">
    <text evidence="2">The sequence shown here is derived from an EMBL/GenBank/DDBJ whole genome shotgun (WGS) entry which is preliminary data.</text>
</comment>
<protein>
    <submittedName>
        <fullName evidence="2">Uncharacterized protein</fullName>
    </submittedName>
</protein>
<organism evidence="2 3">
    <name type="scientific">Araneus ventricosus</name>
    <name type="common">Orbweaver spider</name>
    <name type="synonym">Epeira ventricosa</name>
    <dbReference type="NCBI Taxonomy" id="182803"/>
    <lineage>
        <taxon>Eukaryota</taxon>
        <taxon>Metazoa</taxon>
        <taxon>Ecdysozoa</taxon>
        <taxon>Arthropoda</taxon>
        <taxon>Chelicerata</taxon>
        <taxon>Arachnida</taxon>
        <taxon>Araneae</taxon>
        <taxon>Araneomorphae</taxon>
        <taxon>Entelegynae</taxon>
        <taxon>Araneoidea</taxon>
        <taxon>Araneidae</taxon>
        <taxon>Araneus</taxon>
    </lineage>
</organism>
<proteinExistence type="predicted"/>
<dbReference type="AlphaFoldDB" id="A0A4Y2AY02"/>
<accession>A0A4Y2AY02</accession>
<name>A0A4Y2AY02_ARAVE</name>
<gene>
    <name evidence="2" type="ORF">AVEN_8228_1</name>
</gene>
<dbReference type="EMBL" id="BGPR01081891">
    <property type="protein sequence ID" value="GBL84942.1"/>
    <property type="molecule type" value="Genomic_DNA"/>
</dbReference>
<evidence type="ECO:0000313" key="2">
    <source>
        <dbReference type="EMBL" id="GBL84942.1"/>
    </source>
</evidence>
<evidence type="ECO:0000256" key="1">
    <source>
        <dbReference type="SAM" id="MobiDB-lite"/>
    </source>
</evidence>